<feature type="signal peptide" evidence="6">
    <location>
        <begin position="1"/>
        <end position="19"/>
    </location>
</feature>
<dbReference type="SUPFAM" id="SSF53807">
    <property type="entry name" value="Helical backbone' metal receptor"/>
    <property type="match status" value="1"/>
</dbReference>
<dbReference type="InterPro" id="IPR002491">
    <property type="entry name" value="ABC_transptr_periplasmic_BD"/>
</dbReference>
<dbReference type="CDD" id="cd01140">
    <property type="entry name" value="FatB"/>
    <property type="match status" value="1"/>
</dbReference>
<evidence type="ECO:0000256" key="6">
    <source>
        <dbReference type="SAM" id="SignalP"/>
    </source>
</evidence>
<evidence type="ECO:0000256" key="2">
    <source>
        <dbReference type="ARBA" id="ARBA00008814"/>
    </source>
</evidence>
<organism evidence="8 9">
    <name type="scientific">Sporosarcina soli</name>
    <dbReference type="NCBI Taxonomy" id="334736"/>
    <lineage>
        <taxon>Bacteria</taxon>
        <taxon>Bacillati</taxon>
        <taxon>Bacillota</taxon>
        <taxon>Bacilli</taxon>
        <taxon>Bacillales</taxon>
        <taxon>Caryophanaceae</taxon>
        <taxon>Sporosarcina</taxon>
    </lineage>
</organism>
<dbReference type="Gene3D" id="3.40.50.1980">
    <property type="entry name" value="Nitrogenase molybdenum iron protein domain"/>
    <property type="match status" value="2"/>
</dbReference>
<proteinExistence type="inferred from homology"/>
<dbReference type="Pfam" id="PF01497">
    <property type="entry name" value="Peripla_BP_2"/>
    <property type="match status" value="1"/>
</dbReference>
<dbReference type="PROSITE" id="PS50983">
    <property type="entry name" value="FE_B12_PBP"/>
    <property type="match status" value="1"/>
</dbReference>
<evidence type="ECO:0000259" key="7">
    <source>
        <dbReference type="PROSITE" id="PS50983"/>
    </source>
</evidence>
<evidence type="ECO:0000256" key="1">
    <source>
        <dbReference type="ARBA" id="ARBA00004196"/>
    </source>
</evidence>
<evidence type="ECO:0000256" key="3">
    <source>
        <dbReference type="ARBA" id="ARBA00022448"/>
    </source>
</evidence>
<keyword evidence="9" id="KW-1185">Reference proteome</keyword>
<keyword evidence="4 6" id="KW-0732">Signal</keyword>
<dbReference type="PANTHER" id="PTHR30532">
    <property type="entry name" value="IRON III DICITRATE-BINDING PERIPLASMIC PROTEIN"/>
    <property type="match status" value="1"/>
</dbReference>
<comment type="subcellular location">
    <subcellularLocation>
        <location evidence="1">Cell envelope</location>
    </subcellularLocation>
</comment>
<feature type="compositionally biased region" description="Basic and acidic residues" evidence="5">
    <location>
        <begin position="33"/>
        <end position="43"/>
    </location>
</feature>
<dbReference type="EMBL" id="JBHSNO010000003">
    <property type="protein sequence ID" value="MFC5588010.1"/>
    <property type="molecule type" value="Genomic_DNA"/>
</dbReference>
<reference evidence="9" key="1">
    <citation type="journal article" date="2019" name="Int. J. Syst. Evol. Microbiol.">
        <title>The Global Catalogue of Microorganisms (GCM) 10K type strain sequencing project: providing services to taxonomists for standard genome sequencing and annotation.</title>
        <authorList>
            <consortium name="The Broad Institute Genomics Platform"/>
            <consortium name="The Broad Institute Genome Sequencing Center for Infectious Disease"/>
            <person name="Wu L."/>
            <person name="Ma J."/>
        </authorList>
    </citation>
    <scope>NUCLEOTIDE SEQUENCE [LARGE SCALE GENOMIC DNA]</scope>
    <source>
        <strain evidence="9">CGMCC 4.1434</strain>
    </source>
</reference>
<dbReference type="PANTHER" id="PTHR30532:SF28">
    <property type="entry name" value="PETROBACTIN-BINDING PROTEIN YCLQ"/>
    <property type="match status" value="1"/>
</dbReference>
<dbReference type="Proteomes" id="UP001596109">
    <property type="component" value="Unassembled WGS sequence"/>
</dbReference>
<dbReference type="InterPro" id="IPR051313">
    <property type="entry name" value="Bact_iron-sidero_bind"/>
</dbReference>
<accession>A0ABW0TF06</accession>
<evidence type="ECO:0000256" key="4">
    <source>
        <dbReference type="ARBA" id="ARBA00022729"/>
    </source>
</evidence>
<evidence type="ECO:0000313" key="9">
    <source>
        <dbReference type="Proteomes" id="UP001596109"/>
    </source>
</evidence>
<keyword evidence="3" id="KW-0813">Transport</keyword>
<evidence type="ECO:0000256" key="5">
    <source>
        <dbReference type="SAM" id="MobiDB-lite"/>
    </source>
</evidence>
<protein>
    <submittedName>
        <fullName evidence="8">Siderophore ABC transporter substrate-binding protein</fullName>
    </submittedName>
</protein>
<comment type="caution">
    <text evidence="8">The sequence shown here is derived from an EMBL/GenBank/DDBJ whole genome shotgun (WGS) entry which is preliminary data.</text>
</comment>
<sequence>MKKLTIAFMMIALMALLVACGGKDDGAAEDQTAADKTEPKETETAEPETMTITHDLGEATLEKNPETVVVFDFGMLDTLDELGVEVAGVPQKNVPSYLSKYEDAKYTNVGGLKEPDFEAIHAMKPDVIFISGRQSAMYEELNEIAPTIFVGVDTTNYMESFKANMEMVAELFGKEDEMKAELADIDERIATINEKATNSDAKSLIILGNEGKVSAYGPSSRFGIIHDVFGFKPADEKIEVSTHGQSISFEYIAETNPDILFVVDRDAAVGGDASAKDSIENELVKKTTAYENDKIIYLDPDFWYLSGGGLQSVKAMVAEVEEVL</sequence>
<feature type="region of interest" description="Disordered" evidence="5">
    <location>
        <begin position="27"/>
        <end position="50"/>
    </location>
</feature>
<evidence type="ECO:0000313" key="8">
    <source>
        <dbReference type="EMBL" id="MFC5588010.1"/>
    </source>
</evidence>
<dbReference type="InterPro" id="IPR033870">
    <property type="entry name" value="FatB"/>
</dbReference>
<comment type="similarity">
    <text evidence="2">Belongs to the bacterial solute-binding protein 8 family.</text>
</comment>
<feature type="chain" id="PRO_5047304199" evidence="6">
    <location>
        <begin position="20"/>
        <end position="324"/>
    </location>
</feature>
<dbReference type="PROSITE" id="PS51257">
    <property type="entry name" value="PROKAR_LIPOPROTEIN"/>
    <property type="match status" value="1"/>
</dbReference>
<name>A0ABW0TF06_9BACL</name>
<feature type="domain" description="Fe/B12 periplasmic-binding" evidence="7">
    <location>
        <begin position="67"/>
        <end position="324"/>
    </location>
</feature>
<dbReference type="RefSeq" id="WP_381430931.1">
    <property type="nucleotide sequence ID" value="NZ_JBHSNO010000003.1"/>
</dbReference>
<gene>
    <name evidence="8" type="ORF">ACFPRA_03775</name>
</gene>